<dbReference type="KEGG" id="hsi:BOX17_10940"/>
<dbReference type="AlphaFoldDB" id="A0A1J0VHB2"/>
<feature type="domain" description="PAC" evidence="3">
    <location>
        <begin position="135"/>
        <end position="187"/>
    </location>
</feature>
<dbReference type="Proteomes" id="UP000181985">
    <property type="component" value="Chromosome"/>
</dbReference>
<dbReference type="PANTHER" id="PTHR46663">
    <property type="entry name" value="DIGUANYLATE CYCLASE DGCT-RELATED"/>
    <property type="match status" value="1"/>
</dbReference>
<gene>
    <name evidence="5" type="ORF">BOX17_10940</name>
</gene>
<dbReference type="Gene3D" id="3.30.450.20">
    <property type="entry name" value="PAS domain"/>
    <property type="match status" value="1"/>
</dbReference>
<dbReference type="RefSeq" id="WP_071944522.1">
    <property type="nucleotide sequence ID" value="NZ_CP018139.1"/>
</dbReference>
<evidence type="ECO:0000313" key="5">
    <source>
        <dbReference type="EMBL" id="APE31417.1"/>
    </source>
</evidence>
<evidence type="ECO:0000259" key="2">
    <source>
        <dbReference type="PROSITE" id="PS50112"/>
    </source>
</evidence>
<dbReference type="PROSITE" id="PS50112">
    <property type="entry name" value="PAS"/>
    <property type="match status" value="1"/>
</dbReference>
<dbReference type="SMART" id="SM00091">
    <property type="entry name" value="PAS"/>
    <property type="match status" value="1"/>
</dbReference>
<dbReference type="SMART" id="SM00086">
    <property type="entry name" value="PAC"/>
    <property type="match status" value="1"/>
</dbReference>
<dbReference type="InterPro" id="IPR035965">
    <property type="entry name" value="PAS-like_dom_sf"/>
</dbReference>
<evidence type="ECO:0000256" key="1">
    <source>
        <dbReference type="ARBA" id="ARBA00001946"/>
    </source>
</evidence>
<dbReference type="InterPro" id="IPR000160">
    <property type="entry name" value="GGDEF_dom"/>
</dbReference>
<dbReference type="InterPro" id="IPR013767">
    <property type="entry name" value="PAS_fold"/>
</dbReference>
<dbReference type="EMBL" id="CP018139">
    <property type="protein sequence ID" value="APE31417.1"/>
    <property type="molecule type" value="Genomic_DNA"/>
</dbReference>
<dbReference type="NCBIfam" id="TIGR00229">
    <property type="entry name" value="sensory_box"/>
    <property type="match status" value="1"/>
</dbReference>
<dbReference type="PROSITE" id="PS50113">
    <property type="entry name" value="PAC"/>
    <property type="match status" value="1"/>
</dbReference>
<dbReference type="InterPro" id="IPR001610">
    <property type="entry name" value="PAC"/>
</dbReference>
<dbReference type="Gene3D" id="3.30.70.270">
    <property type="match status" value="1"/>
</dbReference>
<dbReference type="CDD" id="cd01949">
    <property type="entry name" value="GGDEF"/>
    <property type="match status" value="1"/>
</dbReference>
<evidence type="ECO:0008006" key="7">
    <source>
        <dbReference type="Google" id="ProtNLM"/>
    </source>
</evidence>
<dbReference type="SUPFAM" id="SSF55785">
    <property type="entry name" value="PYP-like sensor domain (PAS domain)"/>
    <property type="match status" value="1"/>
</dbReference>
<dbReference type="GO" id="GO:0003824">
    <property type="term" value="F:catalytic activity"/>
    <property type="evidence" value="ECO:0007669"/>
    <property type="project" value="UniProtKB-ARBA"/>
</dbReference>
<dbReference type="PROSITE" id="PS50887">
    <property type="entry name" value="GGDEF"/>
    <property type="match status" value="1"/>
</dbReference>
<proteinExistence type="predicted"/>
<dbReference type="InterPro" id="IPR000700">
    <property type="entry name" value="PAS-assoc_C"/>
</dbReference>
<dbReference type="InterPro" id="IPR052163">
    <property type="entry name" value="DGC-Regulatory_Protein"/>
</dbReference>
<dbReference type="InterPro" id="IPR000014">
    <property type="entry name" value="PAS"/>
</dbReference>
<dbReference type="CDD" id="cd00130">
    <property type="entry name" value="PAS"/>
    <property type="match status" value="1"/>
</dbReference>
<dbReference type="InterPro" id="IPR029787">
    <property type="entry name" value="Nucleotide_cyclase"/>
</dbReference>
<dbReference type="SUPFAM" id="SSF55073">
    <property type="entry name" value="Nucleotide cyclase"/>
    <property type="match status" value="1"/>
</dbReference>
<comment type="cofactor">
    <cofactor evidence="1">
        <name>Mg(2+)</name>
        <dbReference type="ChEBI" id="CHEBI:18420"/>
    </cofactor>
</comment>
<dbReference type="GO" id="GO:0006355">
    <property type="term" value="P:regulation of DNA-templated transcription"/>
    <property type="evidence" value="ECO:0007669"/>
    <property type="project" value="InterPro"/>
</dbReference>
<keyword evidence="6" id="KW-1185">Reference proteome</keyword>
<dbReference type="NCBIfam" id="TIGR00254">
    <property type="entry name" value="GGDEF"/>
    <property type="match status" value="1"/>
</dbReference>
<dbReference type="Pfam" id="PF00989">
    <property type="entry name" value="PAS"/>
    <property type="match status" value="1"/>
</dbReference>
<feature type="domain" description="GGDEF" evidence="4">
    <location>
        <begin position="219"/>
        <end position="352"/>
    </location>
</feature>
<name>A0A1J0VHB2_9GAMM</name>
<dbReference type="SMART" id="SM00267">
    <property type="entry name" value="GGDEF"/>
    <property type="match status" value="1"/>
</dbReference>
<evidence type="ECO:0000259" key="3">
    <source>
        <dbReference type="PROSITE" id="PS50113"/>
    </source>
</evidence>
<feature type="domain" description="PAS" evidence="2">
    <location>
        <begin position="57"/>
        <end position="130"/>
    </location>
</feature>
<evidence type="ECO:0000259" key="4">
    <source>
        <dbReference type="PROSITE" id="PS50887"/>
    </source>
</evidence>
<dbReference type="InterPro" id="IPR043128">
    <property type="entry name" value="Rev_trsase/Diguanyl_cyclase"/>
</dbReference>
<evidence type="ECO:0000313" key="6">
    <source>
        <dbReference type="Proteomes" id="UP000181985"/>
    </source>
</evidence>
<protein>
    <recommendedName>
        <fullName evidence="7">Diguanylate cyclase</fullName>
    </recommendedName>
</protein>
<sequence length="382" mass="42156">MRDDNSVPQGIVWTPLPAASLPAGHPVRQGLHPTVDVTSERKATVPRRDVAAILEAERAWARVVLDAIDDGVLTIDLLGRVTHMNRVAETLTGWSQPEAIGKPLSRVFHLVDGKTQQTTIPPGRRAIEENRTAGFALDCVLVRQDGSKLEIEDSAAPIHDREGRVTGAVIVFHDATRSQVMLERMAYLAQHDALTGLPNRALLTERLSRAISLARRHRHLVALLYLDLDAFKPINDALGHDVGDRLLQAVAGRLQECMRDIDTVCRQGGDEFVILLAEIRQPEDATTVAEKLLAALSRPFHVQGHELLVTLSIGISLYPDDADDADALMQNADTAMYHTKRNGRNGHRSFTAEMDGRPLQRRRIDSGLQRLLPPSQGVFNFS</sequence>
<reference evidence="6" key="1">
    <citation type="submission" date="2016-11" db="EMBL/GenBank/DDBJ databases">
        <title>Halolamina sediminis sp. nov., an extremely halophilic archaeon isolated from solar salt.</title>
        <authorList>
            <person name="Koh H.-W."/>
            <person name="Rani S."/>
            <person name="Park S.-J."/>
        </authorList>
    </citation>
    <scope>NUCLEOTIDE SEQUENCE [LARGE SCALE GENOMIC DNA]</scope>
    <source>
        <strain evidence="6">Hb3</strain>
    </source>
</reference>
<dbReference type="PANTHER" id="PTHR46663:SF3">
    <property type="entry name" value="SLL0267 PROTEIN"/>
    <property type="match status" value="1"/>
</dbReference>
<dbReference type="FunFam" id="3.30.70.270:FF:000001">
    <property type="entry name" value="Diguanylate cyclase domain protein"/>
    <property type="match status" value="1"/>
</dbReference>
<dbReference type="Pfam" id="PF00990">
    <property type="entry name" value="GGDEF"/>
    <property type="match status" value="1"/>
</dbReference>
<accession>A0A1J0VHB2</accession>
<organism evidence="5 6">
    <name type="scientific">Halomonas aestuarii</name>
    <dbReference type="NCBI Taxonomy" id="1897729"/>
    <lineage>
        <taxon>Bacteria</taxon>
        <taxon>Pseudomonadati</taxon>
        <taxon>Pseudomonadota</taxon>
        <taxon>Gammaproteobacteria</taxon>
        <taxon>Oceanospirillales</taxon>
        <taxon>Halomonadaceae</taxon>
        <taxon>Halomonas</taxon>
    </lineage>
</organism>